<keyword evidence="2" id="KW-0808">Transferase</keyword>
<dbReference type="Pfam" id="PF04657">
    <property type="entry name" value="DMT_YdcZ"/>
    <property type="match status" value="1"/>
</dbReference>
<evidence type="ECO:0000313" key="3">
    <source>
        <dbReference type="Proteomes" id="UP000035489"/>
    </source>
</evidence>
<dbReference type="OrthoDB" id="370053at2"/>
<dbReference type="EMBL" id="LCYG01000032">
    <property type="protein sequence ID" value="KLK92660.1"/>
    <property type="molecule type" value="Genomic_DNA"/>
</dbReference>
<dbReference type="PATRIC" id="fig|1225564.3.peg.3512"/>
<organism evidence="2 3">
    <name type="scientific">Microvirga vignae</name>
    <dbReference type="NCBI Taxonomy" id="1225564"/>
    <lineage>
        <taxon>Bacteria</taxon>
        <taxon>Pseudomonadati</taxon>
        <taxon>Pseudomonadota</taxon>
        <taxon>Alphaproteobacteria</taxon>
        <taxon>Hyphomicrobiales</taxon>
        <taxon>Methylobacteriaceae</taxon>
        <taxon>Microvirga</taxon>
    </lineage>
</organism>
<dbReference type="InterPro" id="IPR006750">
    <property type="entry name" value="YdcZ"/>
</dbReference>
<gene>
    <name evidence="2" type="ORF">AA309_13325</name>
</gene>
<dbReference type="GO" id="GO:0016757">
    <property type="term" value="F:glycosyltransferase activity"/>
    <property type="evidence" value="ECO:0007669"/>
    <property type="project" value="UniProtKB-KW"/>
</dbReference>
<accession>A0A0H1RBQ8</accession>
<dbReference type="STRING" id="1225564.AA309_13325"/>
<keyword evidence="1" id="KW-1133">Transmembrane helix</keyword>
<dbReference type="PANTHER" id="PTHR34821:SF2">
    <property type="entry name" value="INNER MEMBRANE PROTEIN YDCZ"/>
    <property type="match status" value="1"/>
</dbReference>
<evidence type="ECO:0000313" key="2">
    <source>
        <dbReference type="EMBL" id="KLK92660.1"/>
    </source>
</evidence>
<keyword evidence="2" id="KW-0328">Glycosyltransferase</keyword>
<sequence>MNLSLLLPLAGIVIGGVFLSSQAPINAALARALGDPLLAACISFGVGFLVLAIISAFRGAWSSGSAMASAPWWAWLGGCLGAFYVAIVIWGVPQLGAVSTVAALIFGQVVAALVLDAIGAFGLPVQAISWQRIVAAGLILGGLVLSRVG</sequence>
<proteinExistence type="predicted"/>
<comment type="caution">
    <text evidence="2">The sequence shown here is derived from an EMBL/GenBank/DDBJ whole genome shotgun (WGS) entry which is preliminary data.</text>
</comment>
<feature type="transmembrane region" description="Helical" evidence="1">
    <location>
        <begin position="73"/>
        <end position="92"/>
    </location>
</feature>
<keyword evidence="1" id="KW-0472">Membrane</keyword>
<dbReference type="AlphaFoldDB" id="A0A0H1RBQ8"/>
<protein>
    <submittedName>
        <fullName evidence="2">Amidophosphoribosyltransferase</fullName>
    </submittedName>
</protein>
<reference evidence="2 3" key="1">
    <citation type="submission" date="2015-05" db="EMBL/GenBank/DDBJ databases">
        <title>Draft genome sequence of Microvirga vignae strain BR3299, a novel nitrogen fixing bacteria isolated from Brazil semi-aired region.</title>
        <authorList>
            <person name="Zilli J.E."/>
            <person name="Passos S.R."/>
            <person name="Leite J."/>
            <person name="Baldani J.I."/>
            <person name="Xavier G.R."/>
            <person name="Rumjaneck N.G."/>
            <person name="Simoes-Araujo J.L."/>
        </authorList>
    </citation>
    <scope>NUCLEOTIDE SEQUENCE [LARGE SCALE GENOMIC DNA]</scope>
    <source>
        <strain evidence="2 3">BR3299</strain>
    </source>
</reference>
<dbReference type="RefSeq" id="WP_047189482.1">
    <property type="nucleotide sequence ID" value="NZ_LCYG01000032.1"/>
</dbReference>
<feature type="transmembrane region" description="Helical" evidence="1">
    <location>
        <begin position="98"/>
        <end position="123"/>
    </location>
</feature>
<evidence type="ECO:0000256" key="1">
    <source>
        <dbReference type="SAM" id="Phobius"/>
    </source>
</evidence>
<keyword evidence="3" id="KW-1185">Reference proteome</keyword>
<name>A0A0H1RBQ8_9HYPH</name>
<dbReference type="PANTHER" id="PTHR34821">
    <property type="entry name" value="INNER MEMBRANE PROTEIN YDCZ"/>
    <property type="match status" value="1"/>
</dbReference>
<keyword evidence="1" id="KW-0812">Transmembrane</keyword>
<dbReference type="Proteomes" id="UP000035489">
    <property type="component" value="Unassembled WGS sequence"/>
</dbReference>
<feature type="transmembrane region" description="Helical" evidence="1">
    <location>
        <begin position="42"/>
        <end position="61"/>
    </location>
</feature>
<dbReference type="GO" id="GO:0005886">
    <property type="term" value="C:plasma membrane"/>
    <property type="evidence" value="ECO:0007669"/>
    <property type="project" value="TreeGrafter"/>
</dbReference>